<dbReference type="STRING" id="651662.SAMN04488069_105161"/>
<accession>A0A1H3GV85</accession>
<reference evidence="2" key="1">
    <citation type="submission" date="2016-10" db="EMBL/GenBank/DDBJ databases">
        <authorList>
            <person name="Varghese N."/>
            <person name="Submissions S."/>
        </authorList>
    </citation>
    <scope>NUCLEOTIDE SEQUENCE [LARGE SCALE GENOMIC DNA]</scope>
    <source>
        <strain evidence="2">CGMCC 1.8975</strain>
    </source>
</reference>
<dbReference type="EMBL" id="FNOV01000005">
    <property type="protein sequence ID" value="SDY06414.1"/>
    <property type="molecule type" value="Genomic_DNA"/>
</dbReference>
<name>A0A1H3GV85_9BACT</name>
<sequence length="172" mass="18753">MATALAGCCGSTACECDDQFADAVGLQFSADTTGPNPTGFRAREVATVYLVRVPRDTAQRPRADTVQLLRPVAQFSQPVVINNTTPFTQAGNRKLDAYSYQLYLATAPRVKPSFSFVVDSVRLSTDFRAEGCCTCFENSSKLVFTTRNGQVIRDDLTDPDGNNGLKTLLIQR</sequence>
<organism evidence="1 2">
    <name type="scientific">Hymenobacter psychrophilus</name>
    <dbReference type="NCBI Taxonomy" id="651662"/>
    <lineage>
        <taxon>Bacteria</taxon>
        <taxon>Pseudomonadati</taxon>
        <taxon>Bacteroidota</taxon>
        <taxon>Cytophagia</taxon>
        <taxon>Cytophagales</taxon>
        <taxon>Hymenobacteraceae</taxon>
        <taxon>Hymenobacter</taxon>
    </lineage>
</organism>
<proteinExistence type="predicted"/>
<protein>
    <submittedName>
        <fullName evidence="1">Uncharacterized protein</fullName>
    </submittedName>
</protein>
<keyword evidence="2" id="KW-1185">Reference proteome</keyword>
<dbReference type="Proteomes" id="UP000199249">
    <property type="component" value="Unassembled WGS sequence"/>
</dbReference>
<evidence type="ECO:0000313" key="1">
    <source>
        <dbReference type="EMBL" id="SDY06414.1"/>
    </source>
</evidence>
<gene>
    <name evidence="1" type="ORF">SAMN04488069_105161</name>
</gene>
<evidence type="ECO:0000313" key="2">
    <source>
        <dbReference type="Proteomes" id="UP000199249"/>
    </source>
</evidence>
<dbReference type="AlphaFoldDB" id="A0A1H3GV85"/>